<dbReference type="RefSeq" id="WP_201561415.1">
    <property type="nucleotide sequence ID" value="NZ_CAJGZK010000002.1"/>
</dbReference>
<gene>
    <name evidence="2" type="ORF">ACFP58_07230</name>
</gene>
<sequence>MIFADPVHNAPTPTHKDKTPLAMLALISAMAILILPACSTVSVNKQASAKTISAQRGNIVTDNKLSSNTASLLLSAGLNEQACMQQFELCLTQLADSMLNRHYRPALAAFSELHYAKARQLATSESCSNALVRPPLDPYYANAPLDDETAKTQQSKTEICLIDYQERLFDAIKSSYTYLFYDSLAHDFEGADEKVSGGRAKNRIPSDIDIQTQDIYNAASNDVITQLYQSTGDMKQLMRNVKVEHLATSANTSARDSNELAVSPAIANSVPVKGQPTDQVKVMNVQVDNYHLNVYLPNENNYLKNANEKNSALADLVSTYELRLSGLNSISKRPGLGISLVASLDDRYTTTIRQLLLSSLSGQLGQEAANGKLGKLGNNSASNAAKNAQEEDASLRIYPTGHLLMTGLIKPTGTSVLDTLSSKQLDIHLYNPYRSESASILGDDYPLAANFSAGYGLWLAENQLDGVGYLNLITRQKEASLPKLFMLEPYDPSKRVIIMLHGLASSPATWVNLTNDIFNDDKLRNNYQVWQIFYPTNLPILENRYQIQKLITATYQQTDPTGTNLASKNSVIISHSMGGIIARMMLSDDNLANNLDALDDNSLLANSSQRQVDAMLKQALTNKELRNRFELNALPQVDTAVFLSSPFQGTDYADRWFTRALRRIIYLPVGLVKTVTDNLATIAIKGDLANNPLGALYLQNGASQLSDKSSFIQLTKDISINKRITYHSIIANNDADITRGLAAMQPEGVKLDLSQAVIEDDDSVIETADTGSTSNVENSDNLDVSAAVVDVETAKDAPAKTDTLPAEALVASVIVNEEISQALTERLSDGIVPYTSAHLDGAASETVINGGHSIQENPQTILTLRRILHKQLQQ</sequence>
<dbReference type="EMBL" id="JBHSTZ010000021">
    <property type="protein sequence ID" value="MFC6381252.1"/>
    <property type="molecule type" value="Genomic_DNA"/>
</dbReference>
<dbReference type="Gene3D" id="3.40.50.1820">
    <property type="entry name" value="alpha/beta hydrolase"/>
    <property type="match status" value="1"/>
</dbReference>
<keyword evidence="3" id="KW-1185">Reference proteome</keyword>
<evidence type="ECO:0000313" key="3">
    <source>
        <dbReference type="Proteomes" id="UP001596264"/>
    </source>
</evidence>
<dbReference type="PANTHER" id="PTHR37946:SF1">
    <property type="entry name" value="SLL1969 PROTEIN"/>
    <property type="match status" value="1"/>
</dbReference>
<accession>A0ABW1W8I0</accession>
<dbReference type="Proteomes" id="UP001596264">
    <property type="component" value="Unassembled WGS sequence"/>
</dbReference>
<dbReference type="PANTHER" id="PTHR37946">
    <property type="entry name" value="SLL1969 PROTEIN"/>
    <property type="match status" value="1"/>
</dbReference>
<reference evidence="3" key="1">
    <citation type="journal article" date="2019" name="Int. J. Syst. Evol. Microbiol.">
        <title>The Global Catalogue of Microorganisms (GCM) 10K type strain sequencing project: providing services to taxonomists for standard genome sequencing and annotation.</title>
        <authorList>
            <consortium name="The Broad Institute Genomics Platform"/>
            <consortium name="The Broad Institute Genome Sequencing Center for Infectious Disease"/>
            <person name="Wu L."/>
            <person name="Ma J."/>
        </authorList>
    </citation>
    <scope>NUCLEOTIDE SEQUENCE [LARGE SCALE GENOMIC DNA]</scope>
    <source>
        <strain evidence="3">CCM 2050</strain>
    </source>
</reference>
<name>A0ABW1W8I0_9GAMM</name>
<keyword evidence="1" id="KW-1133">Transmembrane helix</keyword>
<organism evidence="2 3">
    <name type="scientific">Psychrobacter glacincola</name>
    <dbReference type="NCBI Taxonomy" id="56810"/>
    <lineage>
        <taxon>Bacteria</taxon>
        <taxon>Pseudomonadati</taxon>
        <taxon>Pseudomonadota</taxon>
        <taxon>Gammaproteobacteria</taxon>
        <taxon>Moraxellales</taxon>
        <taxon>Moraxellaceae</taxon>
        <taxon>Psychrobacter</taxon>
    </lineage>
</organism>
<evidence type="ECO:0000313" key="2">
    <source>
        <dbReference type="EMBL" id="MFC6381252.1"/>
    </source>
</evidence>
<keyword evidence="1" id="KW-0472">Membrane</keyword>
<proteinExistence type="predicted"/>
<evidence type="ECO:0000256" key="1">
    <source>
        <dbReference type="SAM" id="Phobius"/>
    </source>
</evidence>
<feature type="transmembrane region" description="Helical" evidence="1">
    <location>
        <begin position="21"/>
        <end position="43"/>
    </location>
</feature>
<keyword evidence="1" id="KW-0812">Transmembrane</keyword>
<dbReference type="InterPro" id="IPR029058">
    <property type="entry name" value="AB_hydrolase_fold"/>
</dbReference>
<dbReference type="SUPFAM" id="SSF53474">
    <property type="entry name" value="alpha/beta-Hydrolases"/>
    <property type="match status" value="1"/>
</dbReference>
<protein>
    <submittedName>
        <fullName evidence="2">Esterase/lipase family protein</fullName>
    </submittedName>
</protein>
<comment type="caution">
    <text evidence="2">The sequence shown here is derived from an EMBL/GenBank/DDBJ whole genome shotgun (WGS) entry which is preliminary data.</text>
</comment>